<keyword evidence="4" id="KW-1185">Reference proteome</keyword>
<keyword evidence="3" id="KW-0830">Ubiquinone</keyword>
<evidence type="ECO:0000256" key="2">
    <source>
        <dbReference type="ARBA" id="ARBA00022679"/>
    </source>
</evidence>
<dbReference type="CDD" id="cd02440">
    <property type="entry name" value="AdoMet_MTases"/>
    <property type="match status" value="1"/>
</dbReference>
<dbReference type="InterPro" id="IPR051052">
    <property type="entry name" value="Diverse_substrate_MTase"/>
</dbReference>
<dbReference type="PANTHER" id="PTHR44942">
    <property type="entry name" value="METHYLTRANSF_11 DOMAIN-CONTAINING PROTEIN"/>
    <property type="match status" value="1"/>
</dbReference>
<sequence length="263" mass="28219">MAESFGADPDRYDRTRPRYPEALVRRIVAAGTGPDLLDVGCGTGIAARQFRAAGCRVLGVDVDARMAQWARRSGIEAEVAAFEAWDPAGRTFDTVIAGQTWHWVDPVAGASRAAQVLRPGGRLAVFWNAGQPPAGLAAAFSAVYRRVLPDALLYHRAMPGPDGYSTLLARAADGIRRSGAFGEPEQWRFDREQSYTRDEWLDQVPTFGGHSTFPPATLARLLAGLGAAVDAVGGVFPMRYAAVVITAARTDTAKAYSRPGCPE</sequence>
<evidence type="ECO:0000313" key="3">
    <source>
        <dbReference type="EMBL" id="KJE20526.1"/>
    </source>
</evidence>
<dbReference type="PANTHER" id="PTHR44942:SF4">
    <property type="entry name" value="METHYLTRANSFERASE TYPE 11 DOMAIN-CONTAINING PROTEIN"/>
    <property type="match status" value="1"/>
</dbReference>
<dbReference type="GO" id="GO:0032259">
    <property type="term" value="P:methylation"/>
    <property type="evidence" value="ECO:0007669"/>
    <property type="project" value="UniProtKB-KW"/>
</dbReference>
<reference evidence="4" key="1">
    <citation type="submission" date="2015-02" db="EMBL/GenBank/DDBJ databases">
        <title>Draft Genome of Frankia sp. CpI1-S.</title>
        <authorList>
            <person name="Oshone R.T."/>
            <person name="Ngom M."/>
            <person name="Ghodhbane-Gtari F."/>
            <person name="Gtari M."/>
            <person name="Morris K."/>
            <person name="Thomas K."/>
            <person name="Sen A."/>
            <person name="Tisa L.S."/>
        </authorList>
    </citation>
    <scope>NUCLEOTIDE SEQUENCE [LARGE SCALE GENOMIC DNA]</scope>
    <source>
        <strain evidence="4">CpI1-S</strain>
    </source>
</reference>
<dbReference type="Pfam" id="PF13489">
    <property type="entry name" value="Methyltransf_23"/>
    <property type="match status" value="1"/>
</dbReference>
<organism evidence="3 4">
    <name type="scientific">Frankia torreyi</name>
    <dbReference type="NCBI Taxonomy" id="1856"/>
    <lineage>
        <taxon>Bacteria</taxon>
        <taxon>Bacillati</taxon>
        <taxon>Actinomycetota</taxon>
        <taxon>Actinomycetes</taxon>
        <taxon>Frankiales</taxon>
        <taxon>Frankiaceae</taxon>
        <taxon>Frankia</taxon>
    </lineage>
</organism>
<dbReference type="InterPro" id="IPR029063">
    <property type="entry name" value="SAM-dependent_MTases_sf"/>
</dbReference>
<name>A0A0D8B8K1_9ACTN</name>
<dbReference type="EMBL" id="JYFN01000058">
    <property type="protein sequence ID" value="KJE20526.1"/>
    <property type="molecule type" value="Genomic_DNA"/>
</dbReference>
<dbReference type="GO" id="GO:0008168">
    <property type="term" value="F:methyltransferase activity"/>
    <property type="evidence" value="ECO:0007669"/>
    <property type="project" value="UniProtKB-KW"/>
</dbReference>
<protein>
    <submittedName>
        <fullName evidence="3">Methylase involved in ubiquinone/menaquinone biosynthesis</fullName>
    </submittedName>
</protein>
<reference evidence="3 4" key="2">
    <citation type="journal article" date="2016" name="Genome Announc.">
        <title>Permanent Draft Genome Sequences for Two Variants of Frankia sp. Strain CpI1, the First Frankia Strain Isolated from Root Nodules of Comptonia peregrina.</title>
        <authorList>
            <person name="Oshone R."/>
            <person name="Hurst S.G.IV."/>
            <person name="Abebe-Akele F."/>
            <person name="Simpson S."/>
            <person name="Morris K."/>
            <person name="Thomas W.K."/>
            <person name="Tisa L.S."/>
        </authorList>
    </citation>
    <scope>NUCLEOTIDE SEQUENCE [LARGE SCALE GENOMIC DNA]</scope>
    <source>
        <strain evidence="4">CpI1-S</strain>
    </source>
</reference>
<dbReference type="Proteomes" id="UP000032545">
    <property type="component" value="Unassembled WGS sequence"/>
</dbReference>
<keyword evidence="2" id="KW-0808">Transferase</keyword>
<dbReference type="PATRIC" id="fig|1502723.3.peg.5409"/>
<proteinExistence type="predicted"/>
<dbReference type="Gene3D" id="3.40.50.150">
    <property type="entry name" value="Vaccinia Virus protein VP39"/>
    <property type="match status" value="1"/>
</dbReference>
<keyword evidence="1 3" id="KW-0489">Methyltransferase</keyword>
<accession>A0A0D8B8K1</accession>
<evidence type="ECO:0000313" key="4">
    <source>
        <dbReference type="Proteomes" id="UP000032545"/>
    </source>
</evidence>
<evidence type="ECO:0000256" key="1">
    <source>
        <dbReference type="ARBA" id="ARBA00022603"/>
    </source>
</evidence>
<gene>
    <name evidence="3" type="ORF">FF36_05198</name>
</gene>
<dbReference type="AlphaFoldDB" id="A0A0D8B8K1"/>
<comment type="caution">
    <text evidence="3">The sequence shown here is derived from an EMBL/GenBank/DDBJ whole genome shotgun (WGS) entry which is preliminary data.</text>
</comment>
<dbReference type="SUPFAM" id="SSF53335">
    <property type="entry name" value="S-adenosyl-L-methionine-dependent methyltransferases"/>
    <property type="match status" value="1"/>
</dbReference>